<dbReference type="EMBL" id="SDPM01000003">
    <property type="protein sequence ID" value="RXZ86883.1"/>
    <property type="molecule type" value="Genomic_DNA"/>
</dbReference>
<keyword evidence="6" id="KW-1185">Reference proteome</keyword>
<dbReference type="SUPFAM" id="SSF48208">
    <property type="entry name" value="Six-hairpin glycosidases"/>
    <property type="match status" value="1"/>
</dbReference>
<dbReference type="InterPro" id="IPR012878">
    <property type="entry name" value="Beta-AFase-like_GH127_cat"/>
</dbReference>
<dbReference type="Proteomes" id="UP000292686">
    <property type="component" value="Unassembled WGS sequence"/>
</dbReference>
<dbReference type="Pfam" id="PF20737">
    <property type="entry name" value="Glyco_hydro127C"/>
    <property type="match status" value="1"/>
</dbReference>
<dbReference type="PANTHER" id="PTHR43465:SF2">
    <property type="entry name" value="DUF1680 DOMAIN PROTEIN (AFU_ORTHOLOGUE AFUA_1G08910)"/>
    <property type="match status" value="1"/>
</dbReference>
<organism evidence="5 6">
    <name type="scientific">Agromyces atrinae</name>
    <dbReference type="NCBI Taxonomy" id="592376"/>
    <lineage>
        <taxon>Bacteria</taxon>
        <taxon>Bacillati</taxon>
        <taxon>Actinomycetota</taxon>
        <taxon>Actinomycetes</taxon>
        <taxon>Micrococcales</taxon>
        <taxon>Microbacteriaceae</taxon>
        <taxon>Agromyces</taxon>
    </lineage>
</organism>
<dbReference type="InterPro" id="IPR008928">
    <property type="entry name" value="6-hairpin_glycosidase_sf"/>
</dbReference>
<dbReference type="OrthoDB" id="9757939at2"/>
<dbReference type="EMBL" id="JACCBI010000001">
    <property type="protein sequence ID" value="NYD67286.1"/>
    <property type="molecule type" value="Genomic_DNA"/>
</dbReference>
<protein>
    <submittedName>
        <fullName evidence="5">Glycoside hydrolase family 127 protein</fullName>
    </submittedName>
</protein>
<dbReference type="PANTHER" id="PTHR43465">
    <property type="entry name" value="DUF1680 DOMAIN PROTEIN (AFU_ORTHOLOGUE AFUA_1G08910)"/>
    <property type="match status" value="1"/>
</dbReference>
<comment type="caution">
    <text evidence="5">The sequence shown here is derived from an EMBL/GenBank/DDBJ whole genome shotgun (WGS) entry which is preliminary data.</text>
</comment>
<dbReference type="Proteomes" id="UP000581087">
    <property type="component" value="Unassembled WGS sequence"/>
</dbReference>
<evidence type="ECO:0000313" key="4">
    <source>
        <dbReference type="EMBL" id="NYD67286.1"/>
    </source>
</evidence>
<dbReference type="Pfam" id="PF07944">
    <property type="entry name" value="Beta-AFase-like_GH127_cat"/>
    <property type="match status" value="1"/>
</dbReference>
<dbReference type="GO" id="GO:0005975">
    <property type="term" value="P:carbohydrate metabolic process"/>
    <property type="evidence" value="ECO:0007669"/>
    <property type="project" value="InterPro"/>
</dbReference>
<dbReference type="InterPro" id="IPR049046">
    <property type="entry name" value="Beta-AFase-like_GH127_middle"/>
</dbReference>
<keyword evidence="5" id="KW-0378">Hydrolase</keyword>
<evidence type="ECO:0000259" key="2">
    <source>
        <dbReference type="Pfam" id="PF20736"/>
    </source>
</evidence>
<evidence type="ECO:0000313" key="7">
    <source>
        <dbReference type="Proteomes" id="UP000581087"/>
    </source>
</evidence>
<feature type="domain" description="Non-reducing end beta-L-arabinofuranosidase-like GH127 catalytic" evidence="1">
    <location>
        <begin position="25"/>
        <end position="422"/>
    </location>
</feature>
<dbReference type="AlphaFoldDB" id="A0A4Q2M916"/>
<evidence type="ECO:0000313" key="5">
    <source>
        <dbReference type="EMBL" id="RXZ86883.1"/>
    </source>
</evidence>
<reference evidence="4 7" key="2">
    <citation type="submission" date="2020-07" db="EMBL/GenBank/DDBJ databases">
        <title>Sequencing the genomes of 1000 actinobacteria strains.</title>
        <authorList>
            <person name="Klenk H.-P."/>
        </authorList>
    </citation>
    <scope>NUCLEOTIDE SEQUENCE [LARGE SCALE GENOMIC DNA]</scope>
    <source>
        <strain evidence="4 7">DSM 23870</strain>
    </source>
</reference>
<evidence type="ECO:0000313" key="6">
    <source>
        <dbReference type="Proteomes" id="UP000292686"/>
    </source>
</evidence>
<dbReference type="GO" id="GO:0016787">
    <property type="term" value="F:hydrolase activity"/>
    <property type="evidence" value="ECO:0007669"/>
    <property type="project" value="UniProtKB-KW"/>
</dbReference>
<sequence length="646" mass="71399">MTSQHRIAPAAPVARTVLTPLDTTSVTIDGGFWAHQQSMNRDSFIPHCDSSLERVGWVENFRAAVRGTLETDRVGRLFTDSEIYKTMEAMAWEIVREESTELRARLAELVDLVASAQADDGYLNTFYGYDGGPDRYTDFEWGHELYCAGHALQAVVAVERALGAFDPTAMRFTEVGRRLADHICREFGEGGREAICGHPEIETALVELYRSTGEERYLEQARLFVERRGHQSLRDTMYGGRDYYQDNVPVRDAEVLVGHSVRALYLATGALDVAVETGDRELLAAVGRQYDRTLERRTYLTGGMGSNHHGEAYGEDFELPSDRAYAETCAAIASIHLAWRLLLATGEEWYADIIERTLYNSVISSPSLDGLTFFYVNTLHRRSPGVEPEPGQSLRRTDGTRASWYTTSCCPTNFARTIASLGGYVATVDGEGVQLHQFVHGTVDVVFGEERRARLAVETGYPFDGTVSIRVVETDDAEWTLSVRIPGWADDVAVITPDGADVHGPGRASFTRVWRAGDVVRLELPMEARIVTADPRIDDVRGSVAVERGPLVYAIESVDQPDLDLDRVRWSGADALSVQPGSGVLDGIPTLTTTAAVIDEPESAWPYRIAAGSETGDRSVPLTLIPYYAWANRGSSSMRVWIPAVR</sequence>
<dbReference type="InterPro" id="IPR049049">
    <property type="entry name" value="Beta-AFase-like_GH127_C"/>
</dbReference>
<gene>
    <name evidence="4" type="ORF">BJ972_001805</name>
    <name evidence="5" type="ORF">ESP50_07420</name>
</gene>
<accession>A0A4Q2M916</accession>
<feature type="domain" description="Non-reducing end beta-L-arabinofuranosidase-like GH127 middle" evidence="2">
    <location>
        <begin position="433"/>
        <end position="526"/>
    </location>
</feature>
<name>A0A4Q2M916_9MICO</name>
<dbReference type="InterPro" id="IPR049174">
    <property type="entry name" value="Beta-AFase-like"/>
</dbReference>
<dbReference type="Pfam" id="PF20736">
    <property type="entry name" value="Glyco_hydro127M"/>
    <property type="match status" value="1"/>
</dbReference>
<evidence type="ECO:0000259" key="1">
    <source>
        <dbReference type="Pfam" id="PF07944"/>
    </source>
</evidence>
<reference evidence="5 6" key="1">
    <citation type="submission" date="2019-01" db="EMBL/GenBank/DDBJ databases">
        <title>Agromyces.</title>
        <authorList>
            <person name="Li J."/>
        </authorList>
    </citation>
    <scope>NUCLEOTIDE SEQUENCE [LARGE SCALE GENOMIC DNA]</scope>
    <source>
        <strain evidence="5 6">DSM 23870</strain>
    </source>
</reference>
<proteinExistence type="predicted"/>
<dbReference type="RefSeq" id="WP_129173652.1">
    <property type="nucleotide sequence ID" value="NZ_JACCBI010000001.1"/>
</dbReference>
<evidence type="ECO:0000259" key="3">
    <source>
        <dbReference type="Pfam" id="PF20737"/>
    </source>
</evidence>
<feature type="domain" description="Non-reducing end beta-L-arabinofuranosidase-like GH127 C-terminal" evidence="3">
    <location>
        <begin position="529"/>
        <end position="643"/>
    </location>
</feature>